<organism evidence="6 7">
    <name type="scientific">Chlamydomonas incerta</name>
    <dbReference type="NCBI Taxonomy" id="51695"/>
    <lineage>
        <taxon>Eukaryota</taxon>
        <taxon>Viridiplantae</taxon>
        <taxon>Chlorophyta</taxon>
        <taxon>core chlorophytes</taxon>
        <taxon>Chlorophyceae</taxon>
        <taxon>CS clade</taxon>
        <taxon>Chlamydomonadales</taxon>
        <taxon>Chlamydomonadaceae</taxon>
        <taxon>Chlamydomonas</taxon>
    </lineage>
</organism>
<feature type="region of interest" description="Disordered" evidence="3">
    <location>
        <begin position="140"/>
        <end position="190"/>
    </location>
</feature>
<reference evidence="6" key="1">
    <citation type="journal article" date="2020" name="bioRxiv">
        <title>Comparative genomics of Chlamydomonas.</title>
        <authorList>
            <person name="Craig R.J."/>
            <person name="Hasan A.R."/>
            <person name="Ness R.W."/>
            <person name="Keightley P.D."/>
        </authorList>
    </citation>
    <scope>NUCLEOTIDE SEQUENCE</scope>
    <source>
        <strain evidence="6">SAG 7.73</strain>
    </source>
</reference>
<proteinExistence type="inferred from homology"/>
<dbReference type="GO" id="GO:0005484">
    <property type="term" value="F:SNAP receptor activity"/>
    <property type="evidence" value="ECO:0007669"/>
    <property type="project" value="InterPro"/>
</dbReference>
<sequence>MSFQDLAKNGGRELSSYQNQATKEVESLVFKLANNVAQLRKLVDILGTAKDTVDHRHRIADVNGSIQQLAKAIKEKLTALHDGAGPAAGAGPAGGAGPAAAGGGASAAGGDAQQQLKAKRLLQDFANILQDYKTLQGEAARREAASLPRQPPKRAGAGGRTGDGLGAPLLGADGGVSSSSRGGGGGAPDDVESAVRLQAQKQAEVSALDDSVRYHEALIEERDAGIAEIQRQIGEVNEMFQDLAVLISDQGEQLQTVDTAIGVVAERVAEGQRELTIASRSSRSARNKCLWIALAAALIVSILLIIILT</sequence>
<dbReference type="AlphaFoldDB" id="A0A836B153"/>
<evidence type="ECO:0000256" key="2">
    <source>
        <dbReference type="ARBA" id="ARBA00022927"/>
    </source>
</evidence>
<dbReference type="GO" id="GO:0006906">
    <property type="term" value="P:vesicle fusion"/>
    <property type="evidence" value="ECO:0007669"/>
    <property type="project" value="TreeGrafter"/>
</dbReference>
<dbReference type="GO" id="GO:0000149">
    <property type="term" value="F:SNARE binding"/>
    <property type="evidence" value="ECO:0007669"/>
    <property type="project" value="TreeGrafter"/>
</dbReference>
<dbReference type="PANTHER" id="PTHR19957">
    <property type="entry name" value="SYNTAXIN"/>
    <property type="match status" value="1"/>
</dbReference>
<dbReference type="Proteomes" id="UP000650467">
    <property type="component" value="Unassembled WGS sequence"/>
</dbReference>
<feature type="transmembrane region" description="Helical" evidence="4">
    <location>
        <begin position="289"/>
        <end position="308"/>
    </location>
</feature>
<accession>A0A836B153</accession>
<feature type="compositionally biased region" description="Gly residues" evidence="3">
    <location>
        <begin position="156"/>
        <end position="165"/>
    </location>
</feature>
<feature type="domain" description="T-SNARE coiled-coil homology" evidence="5">
    <location>
        <begin position="216"/>
        <end position="278"/>
    </location>
</feature>
<dbReference type="Pfam" id="PF14523">
    <property type="entry name" value="Syntaxin_2"/>
    <property type="match status" value="1"/>
</dbReference>
<dbReference type="PROSITE" id="PS00914">
    <property type="entry name" value="SYNTAXIN"/>
    <property type="match status" value="1"/>
</dbReference>
<keyword evidence="4" id="KW-0812">Transmembrane</keyword>
<dbReference type="EMBL" id="JAEHOC010000002">
    <property type="protein sequence ID" value="KAG2444293.1"/>
    <property type="molecule type" value="Genomic_DNA"/>
</dbReference>
<gene>
    <name evidence="6" type="ORF">HXX76_001050</name>
</gene>
<keyword evidence="4" id="KW-1133">Transmembrane helix</keyword>
<dbReference type="CDD" id="cd15840">
    <property type="entry name" value="SNARE_Qa"/>
    <property type="match status" value="1"/>
</dbReference>
<keyword evidence="2" id="KW-0813">Transport</keyword>
<dbReference type="InterPro" id="IPR006012">
    <property type="entry name" value="Syntaxin/epimorphin_CS"/>
</dbReference>
<feature type="compositionally biased region" description="Gly residues" evidence="3">
    <location>
        <begin position="87"/>
        <end position="107"/>
    </location>
</feature>
<dbReference type="Gene3D" id="1.20.58.70">
    <property type="match status" value="1"/>
</dbReference>
<dbReference type="GO" id="GO:0006886">
    <property type="term" value="P:intracellular protein transport"/>
    <property type="evidence" value="ECO:0007669"/>
    <property type="project" value="InterPro"/>
</dbReference>
<protein>
    <recommendedName>
        <fullName evidence="5">t-SNARE coiled-coil homology domain-containing protein</fullName>
    </recommendedName>
</protein>
<dbReference type="GO" id="GO:0048278">
    <property type="term" value="P:vesicle docking"/>
    <property type="evidence" value="ECO:0007669"/>
    <property type="project" value="TreeGrafter"/>
</dbReference>
<evidence type="ECO:0000313" key="6">
    <source>
        <dbReference type="EMBL" id="KAG2444293.1"/>
    </source>
</evidence>
<dbReference type="InterPro" id="IPR010989">
    <property type="entry name" value="SNARE"/>
</dbReference>
<feature type="region of interest" description="Disordered" evidence="3">
    <location>
        <begin position="87"/>
        <end position="109"/>
    </location>
</feature>
<dbReference type="GO" id="GO:0012505">
    <property type="term" value="C:endomembrane system"/>
    <property type="evidence" value="ECO:0007669"/>
    <property type="project" value="TreeGrafter"/>
</dbReference>
<evidence type="ECO:0000256" key="3">
    <source>
        <dbReference type="SAM" id="MobiDB-lite"/>
    </source>
</evidence>
<comment type="caution">
    <text evidence="6">The sequence shown here is derived from an EMBL/GenBank/DDBJ whole genome shotgun (WGS) entry which is preliminary data.</text>
</comment>
<dbReference type="SUPFAM" id="SSF47661">
    <property type="entry name" value="t-snare proteins"/>
    <property type="match status" value="1"/>
</dbReference>
<dbReference type="PANTHER" id="PTHR19957:SF38">
    <property type="entry name" value="LD27581P"/>
    <property type="match status" value="1"/>
</dbReference>
<keyword evidence="2" id="KW-0653">Protein transport</keyword>
<feature type="compositionally biased region" description="Low complexity" evidence="3">
    <location>
        <begin position="166"/>
        <end position="180"/>
    </location>
</feature>
<dbReference type="InterPro" id="IPR006011">
    <property type="entry name" value="Syntaxin_N"/>
</dbReference>
<dbReference type="Pfam" id="PF05739">
    <property type="entry name" value="SNARE"/>
    <property type="match status" value="1"/>
</dbReference>
<name>A0A836B153_CHLIN</name>
<comment type="similarity">
    <text evidence="1">Belongs to the syntaxin family.</text>
</comment>
<evidence type="ECO:0000259" key="5">
    <source>
        <dbReference type="PROSITE" id="PS50192"/>
    </source>
</evidence>
<dbReference type="PROSITE" id="PS50192">
    <property type="entry name" value="T_SNARE"/>
    <property type="match status" value="1"/>
</dbReference>
<keyword evidence="7" id="KW-1185">Reference proteome</keyword>
<evidence type="ECO:0000256" key="4">
    <source>
        <dbReference type="SAM" id="Phobius"/>
    </source>
</evidence>
<dbReference type="GO" id="GO:0031201">
    <property type="term" value="C:SNARE complex"/>
    <property type="evidence" value="ECO:0007669"/>
    <property type="project" value="TreeGrafter"/>
</dbReference>
<keyword evidence="4" id="KW-0472">Membrane</keyword>
<dbReference type="InterPro" id="IPR000727">
    <property type="entry name" value="T_SNARE_dom"/>
</dbReference>
<dbReference type="Gene3D" id="1.20.5.110">
    <property type="match status" value="1"/>
</dbReference>
<evidence type="ECO:0000313" key="7">
    <source>
        <dbReference type="Proteomes" id="UP000650467"/>
    </source>
</evidence>
<evidence type="ECO:0000256" key="1">
    <source>
        <dbReference type="ARBA" id="ARBA00009063"/>
    </source>
</evidence>
<dbReference type="InterPro" id="IPR045242">
    <property type="entry name" value="Syntaxin"/>
</dbReference>
<dbReference type="SMART" id="SM00397">
    <property type="entry name" value="t_SNARE"/>
    <property type="match status" value="1"/>
</dbReference>
<dbReference type="OrthoDB" id="364348at2759"/>